<dbReference type="CDD" id="cd00009">
    <property type="entry name" value="AAA"/>
    <property type="match status" value="1"/>
</dbReference>
<feature type="domain" description="AAA+ ATPase" evidence="1">
    <location>
        <begin position="568"/>
        <end position="726"/>
    </location>
</feature>
<dbReference type="AlphaFoldDB" id="A0A917WYN7"/>
<dbReference type="PANTHER" id="PTHR37291">
    <property type="entry name" value="5-METHYLCYTOSINE-SPECIFIC RESTRICTION ENZYME B"/>
    <property type="match status" value="1"/>
</dbReference>
<accession>A0A917WYN7</accession>
<gene>
    <name evidence="2" type="ORF">GCM10011351_28450</name>
</gene>
<reference evidence="2" key="2">
    <citation type="submission" date="2020-09" db="EMBL/GenBank/DDBJ databases">
        <authorList>
            <person name="Sun Q."/>
            <person name="Zhou Y."/>
        </authorList>
    </citation>
    <scope>NUCLEOTIDE SEQUENCE</scope>
    <source>
        <strain evidence="2">CGMCC 1.6333</strain>
    </source>
</reference>
<dbReference type="InterPro" id="IPR025745">
    <property type="entry name" value="Mrr-like_N_dom"/>
</dbReference>
<dbReference type="InterPro" id="IPR003593">
    <property type="entry name" value="AAA+_ATPase"/>
</dbReference>
<evidence type="ECO:0000259" key="1">
    <source>
        <dbReference type="SMART" id="SM00382"/>
    </source>
</evidence>
<sequence length="824" mass="95361">MVKVKQTSNSFSWTSFYIEFADKLLQYRERRQELLNLLEEAYATLDINFPFTEQGKTIEDICPFTVFGCFNKGITNKNRIAIAQKIGEKIGVMSSVPTEYDGIPVLNNMKAWFFAYKEKRKADDITNIWNIFESAVHYADNPSEELKARFIGNYNRVIKQLGVKWNLTMGLYWIRPFAYLNLDETNRTYITQKNSPYSNEITKISNLKQLPDANMYLSLIKYFQEKFNDENCSHSSFPELSLTAWKASQKKGGPNASFLKWFAPLLEALENLGGTGTPDEVRNQIISNLGLPDEIVNETRGKNEGKKFDNEVAFARNYLVYEGYIDKSVRGKWALTESGRNAPMDEGIASEIFKKWSDKFKKRREEGAAPTSDVVNKKDTKYWIYAPGHNASKWDEFHSEGIMGIGWDELDDLKQYPSKDAMKNKFQQLYGTGYTYKNKAHATWQFANELLPGDIVYAKQGNSKVIGRGIVESEYMYDPSRREFKHIHKVNWKNKGEWQHPGQAANKTLTEISSYTDYVRKLENLFSDDMDEMEEKVVDYDRYTDNDFLNEVFMDENQYNTLVDLLGHKRNIILQGAPGVGKTFSAKRLAYSMIGEKDVSRVMMVQFHQSYSYEDFIMGYRPTSNGFELSTGPFYDFCKRALEDDDRKYFFIIDEINRGNLSKIFGELLMLIEKDKRGQKIRLLYSDELFSVPKNVYIIGMMNTADRSLAMIDYALRRRFAFYSLEPAFDSIGFQAIGAEVNNPKFNALVNEIQLLNSSISNDESLGKGFRIGHSYLCTDDQITDKWLSSVVEYELLPLLDEYWFDEPSKVEHWSKKLRGALHD</sequence>
<dbReference type="Pfam" id="PF14338">
    <property type="entry name" value="Mrr_N"/>
    <property type="match status" value="1"/>
</dbReference>
<organism evidence="2 3">
    <name type="scientific">Paraliobacillus quinghaiensis</name>
    <dbReference type="NCBI Taxonomy" id="470815"/>
    <lineage>
        <taxon>Bacteria</taxon>
        <taxon>Bacillati</taxon>
        <taxon>Bacillota</taxon>
        <taxon>Bacilli</taxon>
        <taxon>Bacillales</taxon>
        <taxon>Bacillaceae</taxon>
        <taxon>Paraliobacillus</taxon>
    </lineage>
</organism>
<proteinExistence type="predicted"/>
<dbReference type="Pfam" id="PF07728">
    <property type="entry name" value="AAA_5"/>
    <property type="match status" value="1"/>
</dbReference>
<evidence type="ECO:0000313" key="3">
    <source>
        <dbReference type="Proteomes" id="UP000618460"/>
    </source>
</evidence>
<dbReference type="SMART" id="SM00382">
    <property type="entry name" value="AAA"/>
    <property type="match status" value="1"/>
</dbReference>
<name>A0A917WYN7_9BACI</name>
<dbReference type="GO" id="GO:0005524">
    <property type="term" value="F:ATP binding"/>
    <property type="evidence" value="ECO:0007669"/>
    <property type="project" value="InterPro"/>
</dbReference>
<dbReference type="InterPro" id="IPR011704">
    <property type="entry name" value="ATPase_dyneun-rel_AAA"/>
</dbReference>
<evidence type="ECO:0000313" key="2">
    <source>
        <dbReference type="EMBL" id="GGM40561.1"/>
    </source>
</evidence>
<keyword evidence="3" id="KW-1185">Reference proteome</keyword>
<dbReference type="Gene3D" id="3.40.50.300">
    <property type="entry name" value="P-loop containing nucleotide triphosphate hydrolases"/>
    <property type="match status" value="1"/>
</dbReference>
<dbReference type="EMBL" id="BMLG01000023">
    <property type="protein sequence ID" value="GGM40561.1"/>
    <property type="molecule type" value="Genomic_DNA"/>
</dbReference>
<dbReference type="GO" id="GO:0016887">
    <property type="term" value="F:ATP hydrolysis activity"/>
    <property type="evidence" value="ECO:0007669"/>
    <property type="project" value="InterPro"/>
</dbReference>
<reference evidence="2" key="1">
    <citation type="journal article" date="2014" name="Int. J. Syst. Evol. Microbiol.">
        <title>Complete genome sequence of Corynebacterium casei LMG S-19264T (=DSM 44701T), isolated from a smear-ripened cheese.</title>
        <authorList>
            <consortium name="US DOE Joint Genome Institute (JGI-PGF)"/>
            <person name="Walter F."/>
            <person name="Albersmeier A."/>
            <person name="Kalinowski J."/>
            <person name="Ruckert C."/>
        </authorList>
    </citation>
    <scope>NUCLEOTIDE SEQUENCE</scope>
    <source>
        <strain evidence="2">CGMCC 1.6333</strain>
    </source>
</reference>
<dbReference type="OrthoDB" id="9781481at2"/>
<protein>
    <recommendedName>
        <fullName evidence="1">AAA+ ATPase domain-containing protein</fullName>
    </recommendedName>
</protein>
<comment type="caution">
    <text evidence="2">The sequence shown here is derived from an EMBL/GenBank/DDBJ whole genome shotgun (WGS) entry which is preliminary data.</text>
</comment>
<dbReference type="RefSeq" id="WP_117156808.1">
    <property type="nucleotide sequence ID" value="NZ_BMLG01000023.1"/>
</dbReference>
<dbReference type="InterPro" id="IPR052934">
    <property type="entry name" value="Methyl-DNA_Rec/Restrict_Enz"/>
</dbReference>
<dbReference type="InterPro" id="IPR027417">
    <property type="entry name" value="P-loop_NTPase"/>
</dbReference>
<dbReference type="Proteomes" id="UP000618460">
    <property type="component" value="Unassembled WGS sequence"/>
</dbReference>
<dbReference type="SUPFAM" id="SSF52540">
    <property type="entry name" value="P-loop containing nucleoside triphosphate hydrolases"/>
    <property type="match status" value="1"/>
</dbReference>
<dbReference type="PANTHER" id="PTHR37291:SF1">
    <property type="entry name" value="TYPE IV METHYL-DIRECTED RESTRICTION ENZYME ECOKMCRB SUBUNIT"/>
    <property type="match status" value="1"/>
</dbReference>